<evidence type="ECO:0000313" key="8">
    <source>
        <dbReference type="EMBL" id="SUI75866.1"/>
    </source>
</evidence>
<dbReference type="InterPro" id="IPR017871">
    <property type="entry name" value="ABC_transporter-like_CS"/>
</dbReference>
<evidence type="ECO:0000256" key="6">
    <source>
        <dbReference type="ARBA" id="ARBA00037066"/>
    </source>
</evidence>
<accession>A0A380A981</accession>
<dbReference type="PROSITE" id="PS50893">
    <property type="entry name" value="ABC_TRANSPORTER_2"/>
    <property type="match status" value="1"/>
</dbReference>
<evidence type="ECO:0000256" key="1">
    <source>
        <dbReference type="ARBA" id="ARBA00005417"/>
    </source>
</evidence>
<evidence type="ECO:0000256" key="4">
    <source>
        <dbReference type="ARBA" id="ARBA00022840"/>
    </source>
</evidence>
<keyword evidence="2" id="KW-0813">Transport</keyword>
<keyword evidence="4 8" id="KW-0067">ATP-binding</keyword>
<evidence type="ECO:0000256" key="3">
    <source>
        <dbReference type="ARBA" id="ARBA00022741"/>
    </source>
</evidence>
<dbReference type="PROSITE" id="PS00211">
    <property type="entry name" value="ABC_TRANSPORTER_1"/>
    <property type="match status" value="1"/>
</dbReference>
<evidence type="ECO:0000259" key="7">
    <source>
        <dbReference type="PROSITE" id="PS50893"/>
    </source>
</evidence>
<comment type="function">
    <text evidence="6">Part of the ABC transporter complex HmuTUV involved in hemin import. Responsible for energy coupling to the transport system.</text>
</comment>
<dbReference type="AlphaFoldDB" id="A0A380A981"/>
<gene>
    <name evidence="8" type="primary">hmuV</name>
    <name evidence="8" type="ORF">NCTC10738_02416</name>
</gene>
<keyword evidence="5" id="KW-1278">Translocase</keyword>
<dbReference type="NCBIfam" id="NF010068">
    <property type="entry name" value="PRK13548.1"/>
    <property type="match status" value="1"/>
</dbReference>
<dbReference type="Gene3D" id="3.40.50.300">
    <property type="entry name" value="P-loop containing nucleotide triphosphate hydrolases"/>
    <property type="match status" value="1"/>
</dbReference>
<sequence length="283" mass="31326">MPSLESVTTTTAAQTPAISFESTAVTEQVLELKHLHARVDNKPLLTDVSCRLQSGQFYALLGPNGAGKSSLLRLLTQELKADAGRINFHGSPLGQWPKQALARHLAMLPQHSSLSFPFSVREVVAMGLYPLSLSARDAAQLVEQQLWRLDLAHLSERSYPALSGGERQRVQLARVLTQLAQAEHSPVLLLDEPTSALDLAQQHRVLRLARELAHEQDYTVLAVLHDLNQASHYADQLLVMDKGKLLVQGEPQQALTPELISRVWHYEPGTFADAQGQGQRLYF</sequence>
<evidence type="ECO:0000313" key="9">
    <source>
        <dbReference type="Proteomes" id="UP000254069"/>
    </source>
</evidence>
<keyword evidence="8" id="KW-0378">Hydrolase</keyword>
<dbReference type="EC" id="3.6.3.-" evidence="8"/>
<proteinExistence type="inferred from homology"/>
<dbReference type="GO" id="GO:0005524">
    <property type="term" value="F:ATP binding"/>
    <property type="evidence" value="ECO:0007669"/>
    <property type="project" value="UniProtKB-KW"/>
</dbReference>
<dbReference type="SMART" id="SM00382">
    <property type="entry name" value="AAA"/>
    <property type="match status" value="1"/>
</dbReference>
<reference evidence="8 9" key="1">
    <citation type="submission" date="2018-06" db="EMBL/GenBank/DDBJ databases">
        <authorList>
            <consortium name="Pathogen Informatics"/>
            <person name="Doyle S."/>
        </authorList>
    </citation>
    <scope>NUCLEOTIDE SEQUENCE [LARGE SCALE GENOMIC DNA]</scope>
    <source>
        <strain evidence="8 9">NCTC10738</strain>
    </source>
</reference>
<dbReference type="PANTHER" id="PTHR42794">
    <property type="entry name" value="HEMIN IMPORT ATP-BINDING PROTEIN HMUV"/>
    <property type="match status" value="1"/>
</dbReference>
<dbReference type="SUPFAM" id="SSF52540">
    <property type="entry name" value="P-loop containing nucleoside triphosphate hydrolases"/>
    <property type="match status" value="1"/>
</dbReference>
<evidence type="ECO:0000256" key="2">
    <source>
        <dbReference type="ARBA" id="ARBA00022448"/>
    </source>
</evidence>
<dbReference type="PANTHER" id="PTHR42794:SF1">
    <property type="entry name" value="HEMIN IMPORT ATP-BINDING PROTEIN HMUV"/>
    <property type="match status" value="1"/>
</dbReference>
<dbReference type="Proteomes" id="UP000254069">
    <property type="component" value="Unassembled WGS sequence"/>
</dbReference>
<protein>
    <submittedName>
        <fullName evidence="8">Hemin import ATP-binding protein HmuV</fullName>
        <ecNumber evidence="8">3.6.3.-</ecNumber>
    </submittedName>
</protein>
<keyword evidence="3" id="KW-0547">Nucleotide-binding</keyword>
<dbReference type="Pfam" id="PF00005">
    <property type="entry name" value="ABC_tran"/>
    <property type="match status" value="1"/>
</dbReference>
<dbReference type="InterPro" id="IPR027417">
    <property type="entry name" value="P-loop_NTPase"/>
</dbReference>
<dbReference type="CDD" id="cd03214">
    <property type="entry name" value="ABC_Iron-Siderophores_B12_Hemin"/>
    <property type="match status" value="1"/>
</dbReference>
<organism evidence="8 9">
    <name type="scientific">Shewanella algae</name>
    <dbReference type="NCBI Taxonomy" id="38313"/>
    <lineage>
        <taxon>Bacteria</taxon>
        <taxon>Pseudomonadati</taxon>
        <taxon>Pseudomonadota</taxon>
        <taxon>Gammaproteobacteria</taxon>
        <taxon>Alteromonadales</taxon>
        <taxon>Shewanellaceae</taxon>
        <taxon>Shewanella</taxon>
    </lineage>
</organism>
<dbReference type="InterPro" id="IPR003439">
    <property type="entry name" value="ABC_transporter-like_ATP-bd"/>
</dbReference>
<dbReference type="InterPro" id="IPR003593">
    <property type="entry name" value="AAA+_ATPase"/>
</dbReference>
<dbReference type="EMBL" id="UGYO01000001">
    <property type="protein sequence ID" value="SUI75866.1"/>
    <property type="molecule type" value="Genomic_DNA"/>
</dbReference>
<name>A0A380A981_9GAMM</name>
<dbReference type="RefSeq" id="WP_115389771.1">
    <property type="nucleotide sequence ID" value="NZ_JADZHC010000080.1"/>
</dbReference>
<comment type="similarity">
    <text evidence="1">Belongs to the ABC transporter superfamily.</text>
</comment>
<keyword evidence="9" id="KW-1185">Reference proteome</keyword>
<feature type="domain" description="ABC transporter" evidence="7">
    <location>
        <begin position="30"/>
        <end position="267"/>
    </location>
</feature>
<evidence type="ECO:0000256" key="5">
    <source>
        <dbReference type="ARBA" id="ARBA00022967"/>
    </source>
</evidence>
<dbReference type="FunFam" id="3.40.50.300:FF:000134">
    <property type="entry name" value="Iron-enterobactin ABC transporter ATP-binding protein"/>
    <property type="match status" value="1"/>
</dbReference>
<dbReference type="GO" id="GO:0016887">
    <property type="term" value="F:ATP hydrolysis activity"/>
    <property type="evidence" value="ECO:0007669"/>
    <property type="project" value="InterPro"/>
</dbReference>